<dbReference type="AlphaFoldDB" id="A0A4R9K9K4"/>
<name>A0A4R9K9K4_9LEPT</name>
<dbReference type="SUPFAM" id="SSF47240">
    <property type="entry name" value="Ferritin-like"/>
    <property type="match status" value="1"/>
</dbReference>
<dbReference type="Proteomes" id="UP000297693">
    <property type="component" value="Unassembled WGS sequence"/>
</dbReference>
<organism evidence="1 2">
    <name type="scientific">Leptospira ognonensis</name>
    <dbReference type="NCBI Taxonomy" id="2484945"/>
    <lineage>
        <taxon>Bacteria</taxon>
        <taxon>Pseudomonadati</taxon>
        <taxon>Spirochaetota</taxon>
        <taxon>Spirochaetia</taxon>
        <taxon>Leptospirales</taxon>
        <taxon>Leptospiraceae</taxon>
        <taxon>Leptospira</taxon>
    </lineage>
</organism>
<dbReference type="EMBL" id="RQGD01000010">
    <property type="protein sequence ID" value="TGL62206.1"/>
    <property type="molecule type" value="Genomic_DNA"/>
</dbReference>
<dbReference type="RefSeq" id="WP_135621879.1">
    <property type="nucleotide sequence ID" value="NZ_RQGD01000010.1"/>
</dbReference>
<accession>A0A4R9K9K4</accession>
<keyword evidence="2" id="KW-1185">Reference proteome</keyword>
<comment type="caution">
    <text evidence="1">The sequence shown here is derived from an EMBL/GenBank/DDBJ whole genome shotgun (WGS) entry which is preliminary data.</text>
</comment>
<proteinExistence type="predicted"/>
<protein>
    <submittedName>
        <fullName evidence="1">Rubrerythrin</fullName>
    </submittedName>
</protein>
<dbReference type="OrthoDB" id="338241at2"/>
<gene>
    <name evidence="1" type="ORF">EHQ58_03100</name>
</gene>
<reference evidence="1" key="1">
    <citation type="journal article" date="2019" name="PLoS Negl. Trop. Dis.">
        <title>Revisiting the worldwide diversity of Leptospira species in the environment.</title>
        <authorList>
            <person name="Vincent A.T."/>
            <person name="Schiettekatte O."/>
            <person name="Bourhy P."/>
            <person name="Veyrier F.J."/>
            <person name="Picardeau M."/>
        </authorList>
    </citation>
    <scope>NUCLEOTIDE SEQUENCE [LARGE SCALE GENOMIC DNA]</scope>
    <source>
        <strain evidence="1">201702476</strain>
    </source>
</reference>
<sequence length="213" mass="25074">MLQTESPKRINDEKLNSFLRFVIRDKDRHALWLNTLSLLEHIGSRKILLTQSNDDTSEMILRHATEEARHALFFKKAARNIKADFKSGYHTNELLKGNSAKIYFAKLDSLVRSNLKKSELDPFKFTYLAYLYTTTVIEKRAMIVYENYNQLLESQNIEINLQNLILEEEGHLDEMSAEITKLDPHWEARLEILMEKENKIFERFLNQLNLIVA</sequence>
<dbReference type="InterPro" id="IPR009078">
    <property type="entry name" value="Ferritin-like_SF"/>
</dbReference>
<dbReference type="InterPro" id="IPR012347">
    <property type="entry name" value="Ferritin-like"/>
</dbReference>
<evidence type="ECO:0000313" key="2">
    <source>
        <dbReference type="Proteomes" id="UP000297693"/>
    </source>
</evidence>
<evidence type="ECO:0000313" key="1">
    <source>
        <dbReference type="EMBL" id="TGL62206.1"/>
    </source>
</evidence>
<dbReference type="Gene3D" id="1.20.1260.10">
    <property type="match status" value="1"/>
</dbReference>